<dbReference type="Pfam" id="PF00909">
    <property type="entry name" value="Ammonium_transp"/>
    <property type="match status" value="1"/>
</dbReference>
<keyword evidence="4 8" id="KW-0812">Transmembrane</keyword>
<organism evidence="10">
    <name type="scientific">freshwater metagenome</name>
    <dbReference type="NCBI Taxonomy" id="449393"/>
    <lineage>
        <taxon>unclassified sequences</taxon>
        <taxon>metagenomes</taxon>
        <taxon>ecological metagenomes</taxon>
    </lineage>
</organism>
<protein>
    <submittedName>
        <fullName evidence="10">Unannotated protein</fullName>
    </submittedName>
</protein>
<feature type="transmembrane region" description="Helical" evidence="8">
    <location>
        <begin position="274"/>
        <end position="290"/>
    </location>
</feature>
<dbReference type="PROSITE" id="PS01219">
    <property type="entry name" value="AMMONIUM_TRANSP"/>
    <property type="match status" value="1"/>
</dbReference>
<proteinExistence type="inferred from homology"/>
<keyword evidence="6 8" id="KW-0472">Membrane</keyword>
<feature type="transmembrane region" description="Helical" evidence="8">
    <location>
        <begin position="326"/>
        <end position="346"/>
    </location>
</feature>
<dbReference type="PANTHER" id="PTHR43029:SF10">
    <property type="entry name" value="AMMONIUM TRANSPORTER MEP2"/>
    <property type="match status" value="1"/>
</dbReference>
<name>A0A6J7GUI1_9ZZZZ</name>
<dbReference type="EMBL" id="CAFBMB010000121">
    <property type="protein sequence ID" value="CAB4907079.1"/>
    <property type="molecule type" value="Genomic_DNA"/>
</dbReference>
<feature type="transmembrane region" description="Helical" evidence="8">
    <location>
        <begin position="39"/>
        <end position="62"/>
    </location>
</feature>
<feature type="transmembrane region" description="Helical" evidence="8">
    <location>
        <begin position="131"/>
        <end position="152"/>
    </location>
</feature>
<dbReference type="SUPFAM" id="SSF111352">
    <property type="entry name" value="Ammonium transporter"/>
    <property type="match status" value="1"/>
</dbReference>
<evidence type="ECO:0000256" key="6">
    <source>
        <dbReference type="ARBA" id="ARBA00023136"/>
    </source>
</evidence>
<evidence type="ECO:0000256" key="7">
    <source>
        <dbReference type="ARBA" id="ARBA00023177"/>
    </source>
</evidence>
<dbReference type="GO" id="GO:0005886">
    <property type="term" value="C:plasma membrane"/>
    <property type="evidence" value="ECO:0007669"/>
    <property type="project" value="TreeGrafter"/>
</dbReference>
<feature type="transmembrane region" description="Helical" evidence="8">
    <location>
        <begin position="241"/>
        <end position="262"/>
    </location>
</feature>
<evidence type="ECO:0000256" key="2">
    <source>
        <dbReference type="ARBA" id="ARBA00005887"/>
    </source>
</evidence>
<evidence type="ECO:0000313" key="10">
    <source>
        <dbReference type="EMBL" id="CAB4907079.1"/>
    </source>
</evidence>
<evidence type="ECO:0000256" key="4">
    <source>
        <dbReference type="ARBA" id="ARBA00022692"/>
    </source>
</evidence>
<reference evidence="10" key="1">
    <citation type="submission" date="2020-05" db="EMBL/GenBank/DDBJ databases">
        <authorList>
            <person name="Chiriac C."/>
            <person name="Salcher M."/>
            <person name="Ghai R."/>
            <person name="Kavagutti S V."/>
        </authorList>
    </citation>
    <scope>NUCLEOTIDE SEQUENCE</scope>
</reference>
<accession>A0A6J7GUI1</accession>
<feature type="transmembrane region" description="Helical" evidence="8">
    <location>
        <begin position="102"/>
        <end position="124"/>
    </location>
</feature>
<dbReference type="PANTHER" id="PTHR43029">
    <property type="entry name" value="AMMONIUM TRANSPORTER MEP2"/>
    <property type="match status" value="1"/>
</dbReference>
<dbReference type="InterPro" id="IPR024041">
    <property type="entry name" value="NH4_transpt_AmtB-like_dom"/>
</dbReference>
<feature type="transmembrane region" description="Helical" evidence="8">
    <location>
        <begin position="210"/>
        <end position="229"/>
    </location>
</feature>
<feature type="domain" description="Ammonium transporter AmtB-like" evidence="9">
    <location>
        <begin position="7"/>
        <end position="413"/>
    </location>
</feature>
<keyword evidence="7" id="KW-0924">Ammonia transport</keyword>
<evidence type="ECO:0000256" key="1">
    <source>
        <dbReference type="ARBA" id="ARBA00004141"/>
    </source>
</evidence>
<keyword evidence="3" id="KW-0813">Transport</keyword>
<dbReference type="GO" id="GO:0008519">
    <property type="term" value="F:ammonium channel activity"/>
    <property type="evidence" value="ECO:0007669"/>
    <property type="project" value="InterPro"/>
</dbReference>
<feature type="transmembrane region" description="Helical" evidence="8">
    <location>
        <begin position="6"/>
        <end position="27"/>
    </location>
</feature>
<keyword evidence="5 8" id="KW-1133">Transmembrane helix</keyword>
<dbReference type="InterPro" id="IPR029020">
    <property type="entry name" value="Ammonium/urea_transptr"/>
</dbReference>
<feature type="transmembrane region" description="Helical" evidence="8">
    <location>
        <begin position="172"/>
        <end position="198"/>
    </location>
</feature>
<feature type="transmembrane region" description="Helical" evidence="8">
    <location>
        <begin position="366"/>
        <end position="386"/>
    </location>
</feature>
<comment type="subcellular location">
    <subcellularLocation>
        <location evidence="1">Membrane</location>
        <topology evidence="1">Multi-pass membrane protein</topology>
    </subcellularLocation>
</comment>
<comment type="similarity">
    <text evidence="2">Belongs to the ammonia transporter channel (TC 1.A.11.2) family.</text>
</comment>
<evidence type="ECO:0000256" key="3">
    <source>
        <dbReference type="ARBA" id="ARBA00022448"/>
    </source>
</evidence>
<dbReference type="InterPro" id="IPR018047">
    <property type="entry name" value="Ammonium_transpt_CS"/>
</dbReference>
<dbReference type="AlphaFoldDB" id="A0A6J7GUI1"/>
<evidence type="ECO:0000256" key="8">
    <source>
        <dbReference type="SAM" id="Phobius"/>
    </source>
</evidence>
<dbReference type="NCBIfam" id="TIGR00836">
    <property type="entry name" value="amt"/>
    <property type="match status" value="1"/>
</dbReference>
<gene>
    <name evidence="10" type="ORF">UFOPK3516_01262</name>
</gene>
<evidence type="ECO:0000256" key="5">
    <source>
        <dbReference type="ARBA" id="ARBA00022989"/>
    </source>
</evidence>
<sequence>MDQGQTAFILISAALVLLMTPALAFFYGGLVKTKSVVSMMMLSFGSLALIGVLWVLYGYAIAFSNGGTDTFFGIDGVFGIDTANIGLEGLLTVPDGAAYPPLAFAAFQGGFAIITVALISGAIADRARFGAWLVFAGIWATVVYFPVANWVFNFTVTDGKITDGGWLVYNIGVIDFAGGTAVHIAAGAAGLALAIVLGKRIGFAKGISKPHNVPLVLLGAGLLWFGWFGFNAGSELAADGIASQAFINTMAAPAAAVIGWLIVERIKDGKATSVGAASGAVAGLVAITPACAALTPLWAIVLGLVAGVLCALAIELKFKWGFDDSLDVVGIHLLGGIIGTLFIGFFASDVGLIFSGSFLQLGKQALGAGVVLIFSFVLSLIIGWIVDKTMGFRIKNADELAGIDTVLHGEEGYAR</sequence>
<dbReference type="InterPro" id="IPR001905">
    <property type="entry name" value="Ammonium_transpt"/>
</dbReference>
<dbReference type="Gene3D" id="1.10.3430.10">
    <property type="entry name" value="Ammonium transporter AmtB like domains"/>
    <property type="match status" value="1"/>
</dbReference>
<feature type="transmembrane region" description="Helical" evidence="8">
    <location>
        <begin position="296"/>
        <end position="314"/>
    </location>
</feature>
<evidence type="ECO:0000259" key="9">
    <source>
        <dbReference type="Pfam" id="PF00909"/>
    </source>
</evidence>